<evidence type="ECO:0000313" key="4">
    <source>
        <dbReference type="Proteomes" id="UP000023152"/>
    </source>
</evidence>
<keyword evidence="2" id="KW-0812">Transmembrane</keyword>
<feature type="transmembrane region" description="Helical" evidence="2">
    <location>
        <begin position="321"/>
        <end position="346"/>
    </location>
</feature>
<feature type="transmembrane region" description="Helical" evidence="2">
    <location>
        <begin position="100"/>
        <end position="119"/>
    </location>
</feature>
<evidence type="ECO:0000256" key="2">
    <source>
        <dbReference type="SAM" id="Phobius"/>
    </source>
</evidence>
<keyword evidence="2" id="KW-1133">Transmembrane helix</keyword>
<feature type="transmembrane region" description="Helical" evidence="2">
    <location>
        <begin position="21"/>
        <end position="46"/>
    </location>
</feature>
<gene>
    <name evidence="3" type="ORF">RFI_27593</name>
</gene>
<feature type="transmembrane region" description="Helical" evidence="2">
    <location>
        <begin position="131"/>
        <end position="152"/>
    </location>
</feature>
<sequence>MTNECSDHLMHANRSSNPPNVFVGIPLIVNAVVLVLGTVLVFFALYHLFRLSQKVDRVFVWSAIMYHILLYIYLVQNLHTGQIKEKSKGVKKKEERENNSNLFFFLMLVIKLLKTVLVFRESVARLDPRLIRWFYVLLVVLTLLTCSCGIWMSATSNCTYVAGVEDWDITGNKHYDICFIERVPYMLLTASGAVITFVKRNAQQRVHAQKPTPVEVELQSQSEVVNHSADGTDTRNEDGIVQPPPPRKSGLLTSSTPPSPLPRTSTVPSSSSRRAAKNLAHIRKANLIAITSIVSTMVSLFITAVSSGANFVVQIDALLNGVLICCVFTFGNRIYTILFGCCLLQCQKKWPSLNRLASTPTSKSGSDDLEV</sequence>
<feature type="transmembrane region" description="Helical" evidence="2">
    <location>
        <begin position="287"/>
        <end position="309"/>
    </location>
</feature>
<evidence type="ECO:0000313" key="3">
    <source>
        <dbReference type="EMBL" id="ETO09784.1"/>
    </source>
</evidence>
<feature type="transmembrane region" description="Helical" evidence="2">
    <location>
        <begin position="58"/>
        <end position="79"/>
    </location>
</feature>
<keyword evidence="4" id="KW-1185">Reference proteome</keyword>
<reference evidence="3 4" key="1">
    <citation type="journal article" date="2013" name="Curr. Biol.">
        <title>The Genome of the Foraminiferan Reticulomyxa filosa.</title>
        <authorList>
            <person name="Glockner G."/>
            <person name="Hulsmann N."/>
            <person name="Schleicher M."/>
            <person name="Noegel A.A."/>
            <person name="Eichinger L."/>
            <person name="Gallinger C."/>
            <person name="Pawlowski J."/>
            <person name="Sierra R."/>
            <person name="Euteneuer U."/>
            <person name="Pillet L."/>
            <person name="Moustafa A."/>
            <person name="Platzer M."/>
            <person name="Groth M."/>
            <person name="Szafranski K."/>
            <person name="Schliwa M."/>
        </authorList>
    </citation>
    <scope>NUCLEOTIDE SEQUENCE [LARGE SCALE GENOMIC DNA]</scope>
</reference>
<organism evidence="3 4">
    <name type="scientific">Reticulomyxa filosa</name>
    <dbReference type="NCBI Taxonomy" id="46433"/>
    <lineage>
        <taxon>Eukaryota</taxon>
        <taxon>Sar</taxon>
        <taxon>Rhizaria</taxon>
        <taxon>Retaria</taxon>
        <taxon>Foraminifera</taxon>
        <taxon>Monothalamids</taxon>
        <taxon>Reticulomyxidae</taxon>
        <taxon>Reticulomyxa</taxon>
    </lineage>
</organism>
<protein>
    <submittedName>
        <fullName evidence="3">Uncharacterized protein</fullName>
    </submittedName>
</protein>
<feature type="compositionally biased region" description="Low complexity" evidence="1">
    <location>
        <begin position="251"/>
        <end position="273"/>
    </location>
</feature>
<comment type="caution">
    <text evidence="3">The sequence shown here is derived from an EMBL/GenBank/DDBJ whole genome shotgun (WGS) entry which is preliminary data.</text>
</comment>
<accession>X6M779</accession>
<proteinExistence type="predicted"/>
<evidence type="ECO:0000256" key="1">
    <source>
        <dbReference type="SAM" id="MobiDB-lite"/>
    </source>
</evidence>
<name>X6M779_RETFI</name>
<feature type="region of interest" description="Disordered" evidence="1">
    <location>
        <begin position="228"/>
        <end position="273"/>
    </location>
</feature>
<dbReference type="AlphaFoldDB" id="X6M779"/>
<dbReference type="Proteomes" id="UP000023152">
    <property type="component" value="Unassembled WGS sequence"/>
</dbReference>
<dbReference type="EMBL" id="ASPP01023906">
    <property type="protein sequence ID" value="ETO09784.1"/>
    <property type="molecule type" value="Genomic_DNA"/>
</dbReference>
<keyword evidence="2" id="KW-0472">Membrane</keyword>